<evidence type="ECO:0000259" key="2">
    <source>
        <dbReference type="SMART" id="SM00903"/>
    </source>
</evidence>
<dbReference type="OrthoDB" id="9794638at2"/>
<comment type="caution">
    <text evidence="3">The sequence shown here is derived from an EMBL/GenBank/DDBJ whole genome shotgun (WGS) entry which is preliminary data.</text>
</comment>
<dbReference type="PANTHER" id="PTHR30466:SF1">
    <property type="entry name" value="FMN REDUCTASE (NADH) RUTF"/>
    <property type="match status" value="1"/>
</dbReference>
<dbReference type="PANTHER" id="PTHR30466">
    <property type="entry name" value="FLAVIN REDUCTASE"/>
    <property type="match status" value="1"/>
</dbReference>
<dbReference type="SUPFAM" id="SSF50475">
    <property type="entry name" value="FMN-binding split barrel"/>
    <property type="match status" value="1"/>
</dbReference>
<dbReference type="GO" id="GO:0042602">
    <property type="term" value="F:riboflavin reductase (NADPH) activity"/>
    <property type="evidence" value="ECO:0007669"/>
    <property type="project" value="TreeGrafter"/>
</dbReference>
<protein>
    <submittedName>
        <fullName evidence="3">Flavin reductase</fullName>
    </submittedName>
</protein>
<name>A0A2D0NDU0_FLAN2</name>
<gene>
    <name evidence="3" type="ORF">CRP01_09555</name>
</gene>
<organism evidence="3 4">
    <name type="scientific">Flavilitoribacter nigricans (strain ATCC 23147 / DSM 23189 / NBRC 102662 / NCIMB 1420 / SS-2)</name>
    <name type="common">Lewinella nigricans</name>
    <dbReference type="NCBI Taxonomy" id="1122177"/>
    <lineage>
        <taxon>Bacteria</taxon>
        <taxon>Pseudomonadati</taxon>
        <taxon>Bacteroidota</taxon>
        <taxon>Saprospiria</taxon>
        <taxon>Saprospirales</taxon>
        <taxon>Lewinellaceae</taxon>
        <taxon>Flavilitoribacter</taxon>
    </lineage>
</organism>
<dbReference type="InterPro" id="IPR050268">
    <property type="entry name" value="NADH-dep_flavin_reductase"/>
</dbReference>
<accession>A0A2D0NDU0</accession>
<dbReference type="SMART" id="SM00903">
    <property type="entry name" value="Flavin_Reduct"/>
    <property type="match status" value="1"/>
</dbReference>
<dbReference type="InterPro" id="IPR012349">
    <property type="entry name" value="Split_barrel_FMN-bd"/>
</dbReference>
<keyword evidence="4" id="KW-1185">Reference proteome</keyword>
<dbReference type="EMBL" id="PDUD01000017">
    <property type="protein sequence ID" value="PHN06540.1"/>
    <property type="molecule type" value="Genomic_DNA"/>
</dbReference>
<dbReference type="GO" id="GO:0010181">
    <property type="term" value="F:FMN binding"/>
    <property type="evidence" value="ECO:0007669"/>
    <property type="project" value="InterPro"/>
</dbReference>
<dbReference type="RefSeq" id="WP_099149795.1">
    <property type="nucleotide sequence ID" value="NZ_PDUD01000017.1"/>
</dbReference>
<dbReference type="Pfam" id="PF01613">
    <property type="entry name" value="Flavin_Reduct"/>
    <property type="match status" value="1"/>
</dbReference>
<dbReference type="Gene3D" id="2.30.110.10">
    <property type="entry name" value="Electron Transport, Fmn-binding Protein, Chain A"/>
    <property type="match status" value="1"/>
</dbReference>
<feature type="domain" description="Flavin reductase like" evidence="2">
    <location>
        <begin position="8"/>
        <end position="163"/>
    </location>
</feature>
<dbReference type="AlphaFoldDB" id="A0A2D0NDU0"/>
<reference evidence="3 4" key="1">
    <citation type="submission" date="2017-10" db="EMBL/GenBank/DDBJ databases">
        <title>The draft genome sequence of Lewinella nigricans NBRC 102662.</title>
        <authorList>
            <person name="Wang K."/>
        </authorList>
    </citation>
    <scope>NUCLEOTIDE SEQUENCE [LARGE SCALE GENOMIC DNA]</scope>
    <source>
        <strain evidence="3 4">NBRC 102662</strain>
    </source>
</reference>
<evidence type="ECO:0000313" key="3">
    <source>
        <dbReference type="EMBL" id="PHN06540.1"/>
    </source>
</evidence>
<sequence>MHAIDQVIQKFTYGHYIVTALKPGDELKTREKDYIAAGTVNWLTQLSFEPPMIGVAIGQKSDLNETIDYSQHFTVHLLGPDQKGWIERFSGDSKIEDGRINGVPFEKQDHALILEDTLGYLICKLEKSTNTGDHTLHIGQVIKATLFNEDQAPICTKDQAPKYTQAAAETH</sequence>
<dbReference type="Proteomes" id="UP000223913">
    <property type="component" value="Unassembled WGS sequence"/>
</dbReference>
<evidence type="ECO:0000313" key="4">
    <source>
        <dbReference type="Proteomes" id="UP000223913"/>
    </source>
</evidence>
<evidence type="ECO:0000256" key="1">
    <source>
        <dbReference type="ARBA" id="ARBA00023002"/>
    </source>
</evidence>
<keyword evidence="1" id="KW-0560">Oxidoreductase</keyword>
<dbReference type="InterPro" id="IPR002563">
    <property type="entry name" value="Flavin_Rdtase-like_dom"/>
</dbReference>
<proteinExistence type="predicted"/>